<dbReference type="GO" id="GO:0042391">
    <property type="term" value="P:regulation of membrane potential"/>
    <property type="evidence" value="ECO:0007669"/>
    <property type="project" value="UniProtKB-ARBA"/>
</dbReference>
<dbReference type="UniPathway" id="UPA00296"/>
<keyword evidence="10 23" id="KW-0443">Lipid metabolism</keyword>
<feature type="chain" id="PRO_5023907922" description="Glucosylceramidase" evidence="24">
    <location>
        <begin position="22"/>
        <end position="518"/>
    </location>
</feature>
<evidence type="ECO:0000313" key="27">
    <source>
        <dbReference type="EMBL" id="QFF91236.1"/>
    </source>
</evidence>
<comment type="catalytic activity">
    <reaction evidence="18">
        <text>beta-D-glucosyl-N-dodecanoylsphing-4-enine + cholesterol = N-dodecanoylsphing-4-enine + cholesteryl 3-beta-D-glucoside</text>
        <dbReference type="Rhea" id="RHEA:70307"/>
        <dbReference type="ChEBI" id="CHEBI:16113"/>
        <dbReference type="ChEBI" id="CHEBI:17495"/>
        <dbReference type="ChEBI" id="CHEBI:72956"/>
        <dbReference type="ChEBI" id="CHEBI:76297"/>
    </reaction>
    <physiologicalReaction direction="left-to-right" evidence="18">
        <dbReference type="Rhea" id="RHEA:70308"/>
    </physiologicalReaction>
    <physiologicalReaction direction="right-to-left" evidence="18">
        <dbReference type="Rhea" id="RHEA:70309"/>
    </physiologicalReaction>
</comment>
<dbReference type="GO" id="GO:0030163">
    <property type="term" value="P:protein catabolic process"/>
    <property type="evidence" value="ECO:0007669"/>
    <property type="project" value="UniProtKB-ARBA"/>
</dbReference>
<evidence type="ECO:0000256" key="15">
    <source>
        <dbReference type="ARBA" id="ARBA00048055"/>
    </source>
</evidence>
<dbReference type="GO" id="GO:0046527">
    <property type="term" value="F:glucosyltransferase activity"/>
    <property type="evidence" value="ECO:0007669"/>
    <property type="project" value="UniProtKB-ARBA"/>
</dbReference>
<evidence type="ECO:0000256" key="19">
    <source>
        <dbReference type="ARBA" id="ARBA00048817"/>
    </source>
</evidence>
<keyword evidence="23" id="KW-0326">Glycosidase</keyword>
<dbReference type="AlphaFoldDB" id="A0A5J6SCU1"/>
<dbReference type="PANTHER" id="PTHR11069:SF23">
    <property type="entry name" value="LYSOSOMAL ACID GLUCOSYLCERAMIDASE"/>
    <property type="match status" value="1"/>
</dbReference>
<dbReference type="GO" id="GO:0007040">
    <property type="term" value="P:lysosome organization"/>
    <property type="evidence" value="ECO:0007669"/>
    <property type="project" value="UniProtKB-ARBA"/>
</dbReference>
<comment type="similarity">
    <text evidence="6 23">Belongs to the glycosyl hydrolase 30 family.</text>
</comment>
<dbReference type="GO" id="GO:0004336">
    <property type="term" value="F:galactosylceramidase activity"/>
    <property type="evidence" value="ECO:0007669"/>
    <property type="project" value="UniProtKB-EC"/>
</dbReference>
<dbReference type="GO" id="GO:0005102">
    <property type="term" value="F:signaling receptor binding"/>
    <property type="evidence" value="ECO:0007669"/>
    <property type="project" value="UniProtKB-ARBA"/>
</dbReference>
<comment type="subcellular location">
    <subcellularLocation>
        <location evidence="2">Lysosome membrane</location>
        <topology evidence="2">Peripheral membrane protein</topology>
        <orientation evidence="2">Lumenal side</orientation>
    </subcellularLocation>
</comment>
<comment type="catalytic activity">
    <reaction evidence="20">
        <text>beta-D-glucosyl-(1&lt;-&gt;1')-N-(15Z-tetracosenoyl)-sphing-4-enine + cholesterol = N-(15Z-tetracosenoyl)-sphing-4-enine + cholesteryl 3-beta-D-glucoside</text>
        <dbReference type="Rhea" id="RHEA:70315"/>
        <dbReference type="ChEBI" id="CHEBI:16113"/>
        <dbReference type="ChEBI" id="CHEBI:17495"/>
        <dbReference type="ChEBI" id="CHEBI:74450"/>
        <dbReference type="ChEBI" id="CHEBI:76302"/>
    </reaction>
    <physiologicalReaction direction="left-to-right" evidence="20">
        <dbReference type="Rhea" id="RHEA:70316"/>
    </physiologicalReaction>
    <physiologicalReaction direction="right-to-left" evidence="20">
        <dbReference type="Rhea" id="RHEA:70317"/>
    </physiologicalReaction>
</comment>
<comment type="pathway">
    <text evidence="4">Sphingolipid metabolism.</text>
</comment>
<dbReference type="SUPFAM" id="SSF51445">
    <property type="entry name" value="(Trans)glycosidases"/>
    <property type="match status" value="1"/>
</dbReference>
<comment type="catalytic activity">
    <reaction evidence="19">
        <text>a beta-D-xylosyl-(1&lt;-&gt;1')-N-acylsphing-4-enine + cholesterol = cholesteryl 3-beta-D-xyloside + an N-acylsphing-4-enine</text>
        <dbReference type="Rhea" id="RHEA:70239"/>
        <dbReference type="ChEBI" id="CHEBI:16113"/>
        <dbReference type="ChEBI" id="CHEBI:52639"/>
        <dbReference type="ChEBI" id="CHEBI:189067"/>
        <dbReference type="ChEBI" id="CHEBI:189068"/>
    </reaction>
    <physiologicalReaction direction="left-to-right" evidence="19">
        <dbReference type="Rhea" id="RHEA:70240"/>
    </physiologicalReaction>
</comment>
<dbReference type="Pfam" id="PF17189">
    <property type="entry name" value="Glyco_hydro_30C"/>
    <property type="match status" value="1"/>
</dbReference>
<dbReference type="GO" id="GO:0006914">
    <property type="term" value="P:autophagy"/>
    <property type="evidence" value="ECO:0007669"/>
    <property type="project" value="UniProtKB-ARBA"/>
</dbReference>
<dbReference type="InterPro" id="IPR033452">
    <property type="entry name" value="GH30_C"/>
</dbReference>
<dbReference type="Pfam" id="PF02055">
    <property type="entry name" value="Glyco_hydro_30"/>
    <property type="match status" value="1"/>
</dbReference>
<dbReference type="GO" id="GO:0004348">
    <property type="term" value="F:glucosylceramidase activity"/>
    <property type="evidence" value="ECO:0007669"/>
    <property type="project" value="UniProtKB-EC"/>
</dbReference>
<dbReference type="EMBL" id="MK545189">
    <property type="protein sequence ID" value="QFF91236.1"/>
    <property type="molecule type" value="mRNA"/>
</dbReference>
<evidence type="ECO:0000256" key="20">
    <source>
        <dbReference type="ARBA" id="ARBA00048880"/>
    </source>
</evidence>
<comment type="catalytic activity">
    <reaction evidence="15">
        <text>a beta-D-glucosyl-(1&lt;-&gt;1')-N-acylsphing-4-enine + cholesterol = cholesteryl 3-beta-D-glucoside + an N-acylsphing-4-enine</text>
        <dbReference type="Rhea" id="RHEA:58264"/>
        <dbReference type="ChEBI" id="CHEBI:16113"/>
        <dbReference type="ChEBI" id="CHEBI:17495"/>
        <dbReference type="ChEBI" id="CHEBI:22801"/>
        <dbReference type="ChEBI" id="CHEBI:52639"/>
    </reaction>
    <physiologicalReaction direction="left-to-right" evidence="15">
        <dbReference type="Rhea" id="RHEA:58265"/>
    </physiologicalReaction>
    <physiologicalReaction direction="right-to-left" evidence="15">
        <dbReference type="Rhea" id="RHEA:58266"/>
    </physiologicalReaction>
</comment>
<feature type="signal peptide" evidence="24">
    <location>
        <begin position="1"/>
        <end position="21"/>
    </location>
</feature>
<comment type="pathway">
    <text evidence="5">Lipid metabolism.</text>
</comment>
<evidence type="ECO:0000256" key="8">
    <source>
        <dbReference type="ARBA" id="ARBA00022801"/>
    </source>
</evidence>
<dbReference type="InterPro" id="IPR033453">
    <property type="entry name" value="Glyco_hydro_30_TIM-barrel"/>
</dbReference>
<evidence type="ECO:0000259" key="26">
    <source>
        <dbReference type="Pfam" id="PF17189"/>
    </source>
</evidence>
<comment type="catalytic activity">
    <reaction evidence="13">
        <text>a beta-D-galactosyl-(1&lt;-&gt;1')-N-acylsphing-4-enine + H2O = an N-acylsphing-4-enine + D-galactose</text>
        <dbReference type="Rhea" id="RHEA:14297"/>
        <dbReference type="ChEBI" id="CHEBI:4139"/>
        <dbReference type="ChEBI" id="CHEBI:15377"/>
        <dbReference type="ChEBI" id="CHEBI:18390"/>
        <dbReference type="ChEBI" id="CHEBI:52639"/>
        <dbReference type="EC" id="3.2.1.46"/>
    </reaction>
    <physiologicalReaction direction="left-to-right" evidence="13">
        <dbReference type="Rhea" id="RHEA:14298"/>
    </physiologicalReaction>
</comment>
<comment type="catalytic activity">
    <reaction evidence="12">
        <text>cholesteryl 3-beta-D-glucoside + H2O = cholesterol + D-glucose</text>
        <dbReference type="Rhea" id="RHEA:11956"/>
        <dbReference type="ChEBI" id="CHEBI:4167"/>
        <dbReference type="ChEBI" id="CHEBI:15377"/>
        <dbReference type="ChEBI" id="CHEBI:16113"/>
        <dbReference type="ChEBI" id="CHEBI:17495"/>
    </reaction>
    <physiologicalReaction direction="left-to-right" evidence="12">
        <dbReference type="Rhea" id="RHEA:11957"/>
    </physiologicalReaction>
</comment>
<dbReference type="GO" id="GO:0050295">
    <property type="term" value="F:steryl-beta-glucosidase activity"/>
    <property type="evidence" value="ECO:0007669"/>
    <property type="project" value="RHEA"/>
</dbReference>
<keyword evidence="8 23" id="KW-0378">Hydrolase</keyword>
<evidence type="ECO:0000256" key="11">
    <source>
        <dbReference type="ARBA" id="ARBA00033633"/>
    </source>
</evidence>
<dbReference type="GO" id="GO:0006680">
    <property type="term" value="P:glucosylceramide catabolic process"/>
    <property type="evidence" value="ECO:0007669"/>
    <property type="project" value="UniProtKB-ARBA"/>
</dbReference>
<proteinExistence type="evidence at transcript level"/>
<evidence type="ECO:0000256" key="7">
    <source>
        <dbReference type="ARBA" id="ARBA00022729"/>
    </source>
</evidence>
<accession>A0A5J6SCU1</accession>
<organism evidence="27">
    <name type="scientific">Potamotrygon motoro</name>
    <name type="common">Ocellate river stingray</name>
    <name type="synonym">Taeniura motoro</name>
    <dbReference type="NCBI Taxonomy" id="86373"/>
    <lineage>
        <taxon>Eukaryota</taxon>
        <taxon>Metazoa</taxon>
        <taxon>Chordata</taxon>
        <taxon>Craniata</taxon>
        <taxon>Vertebrata</taxon>
        <taxon>Chondrichthyes</taxon>
        <taxon>Elasmobranchii</taxon>
        <taxon>Batoidea</taxon>
        <taxon>Myliobatiformes</taxon>
        <taxon>Potamotrygonidae</taxon>
        <taxon>Potamotrygon</taxon>
    </lineage>
</organism>
<dbReference type="GO" id="GO:0008203">
    <property type="term" value="P:cholesterol metabolic process"/>
    <property type="evidence" value="ECO:0007669"/>
    <property type="project" value="UniProtKB-UniPathway"/>
</dbReference>
<dbReference type="FunFam" id="3.20.20.80:FF:000030">
    <property type="entry name" value="Lysosomal acid glucosylceramidase"/>
    <property type="match status" value="1"/>
</dbReference>
<comment type="catalytic activity">
    <reaction evidence="14">
        <text>1-(beta-D-galactosyl)-N-dodecanoylsphing-4-enine + cholesterol = cholesteryl 3-beta-D-galactoside + N-dodecanoylsphing-4-enine</text>
        <dbReference type="Rhea" id="RHEA:70255"/>
        <dbReference type="ChEBI" id="CHEBI:16113"/>
        <dbReference type="ChEBI" id="CHEBI:72956"/>
        <dbReference type="ChEBI" id="CHEBI:73432"/>
        <dbReference type="ChEBI" id="CHEBI:189066"/>
    </reaction>
    <physiologicalReaction direction="left-to-right" evidence="14">
        <dbReference type="Rhea" id="RHEA:70256"/>
    </physiologicalReaction>
    <physiologicalReaction direction="right-to-left" evidence="14">
        <dbReference type="Rhea" id="RHEA:70257"/>
    </physiologicalReaction>
</comment>
<comment type="catalytic activity">
    <reaction evidence="16">
        <text>beta-D-glucosyl-(1&lt;-&gt;1)-N-octadecanoylsphing-4-enine + cholesterol = cholesteryl 3-beta-D-glucoside + N-octadecanoylsphing-4-enine</text>
        <dbReference type="Rhea" id="RHEA:70311"/>
        <dbReference type="ChEBI" id="CHEBI:16113"/>
        <dbReference type="ChEBI" id="CHEBI:17495"/>
        <dbReference type="ChEBI" id="CHEBI:72961"/>
        <dbReference type="ChEBI" id="CHEBI:84719"/>
    </reaction>
    <physiologicalReaction direction="left-to-right" evidence="16">
        <dbReference type="Rhea" id="RHEA:70312"/>
    </physiologicalReaction>
    <physiologicalReaction direction="right-to-left" evidence="16">
        <dbReference type="Rhea" id="RHEA:70313"/>
    </physiologicalReaction>
</comment>
<evidence type="ECO:0000256" key="14">
    <source>
        <dbReference type="ARBA" id="ARBA00033703"/>
    </source>
</evidence>
<evidence type="ECO:0000259" key="25">
    <source>
        <dbReference type="Pfam" id="PF02055"/>
    </source>
</evidence>
<evidence type="ECO:0000256" key="12">
    <source>
        <dbReference type="ARBA" id="ARBA00033646"/>
    </source>
</evidence>
<reference evidence="27" key="1">
    <citation type="submission" date="2019-02" db="EMBL/GenBank/DDBJ databases">
        <authorList>
            <person name="Vechtova P."/>
            <person name="Dzyuba B."/>
            <person name="Dzyuba V."/>
            <person name="Silveira A.N."/>
            <person name="Silveira R.V."/>
            <person name="Fussy Z."/>
            <person name="Grubhoffer L."/>
            <person name="Rodina M."/>
            <person name="Sterba J."/>
        </authorList>
    </citation>
    <scope>NUCLEOTIDE SEQUENCE</scope>
</reference>
<dbReference type="PRINTS" id="PR00843">
    <property type="entry name" value="GLHYDRLASE30"/>
</dbReference>
<comment type="pathway">
    <text evidence="3">Steroid metabolism; cholesterol metabolism.</text>
</comment>
<evidence type="ECO:0000256" key="3">
    <source>
        <dbReference type="ARBA" id="ARBA00004731"/>
    </source>
</evidence>
<dbReference type="GO" id="GO:0032006">
    <property type="term" value="P:regulation of TOR signaling"/>
    <property type="evidence" value="ECO:0007669"/>
    <property type="project" value="UniProtKB-ARBA"/>
</dbReference>
<dbReference type="PANTHER" id="PTHR11069">
    <property type="entry name" value="GLUCOSYLCERAMIDASE"/>
    <property type="match status" value="1"/>
</dbReference>
<comment type="catalytic activity">
    <reaction evidence="17">
        <text>a beta-D-galactosyl-(1&lt;-&gt;1')-N-acylsphing-4-enine + cholesterol = cholesteryl 3-beta-D-galactoside + an N-acylsphing-4-enine</text>
        <dbReference type="Rhea" id="RHEA:70235"/>
        <dbReference type="ChEBI" id="CHEBI:16113"/>
        <dbReference type="ChEBI" id="CHEBI:18390"/>
        <dbReference type="ChEBI" id="CHEBI:52639"/>
        <dbReference type="ChEBI" id="CHEBI:189066"/>
    </reaction>
    <physiologicalReaction direction="left-to-right" evidence="17">
        <dbReference type="Rhea" id="RHEA:70236"/>
    </physiologicalReaction>
    <physiologicalReaction direction="right-to-left" evidence="17">
        <dbReference type="Rhea" id="RHEA:70237"/>
    </physiologicalReaction>
</comment>
<evidence type="ECO:0000256" key="18">
    <source>
        <dbReference type="ARBA" id="ARBA00048698"/>
    </source>
</evidence>
<name>A0A5J6SCU1_POTMO</name>
<evidence type="ECO:0000256" key="5">
    <source>
        <dbReference type="ARBA" id="ARBA00005189"/>
    </source>
</evidence>
<evidence type="ECO:0000256" key="2">
    <source>
        <dbReference type="ARBA" id="ARBA00004207"/>
    </source>
</evidence>
<evidence type="ECO:0000256" key="9">
    <source>
        <dbReference type="ARBA" id="ARBA00022919"/>
    </source>
</evidence>
<keyword evidence="9 23" id="KW-0746">Sphingolipid metabolism</keyword>
<evidence type="ECO:0000256" key="6">
    <source>
        <dbReference type="ARBA" id="ARBA00005382"/>
    </source>
</evidence>
<evidence type="ECO:0000256" key="13">
    <source>
        <dbReference type="ARBA" id="ARBA00033698"/>
    </source>
</evidence>
<evidence type="ECO:0000256" key="21">
    <source>
        <dbReference type="ARBA" id="ARBA00049379"/>
    </source>
</evidence>
<evidence type="ECO:0000256" key="22">
    <source>
        <dbReference type="ARBA" id="ARBA00049516"/>
    </source>
</evidence>
<comment type="catalytic activity">
    <reaction evidence="1">
        <text>a beta-D-glucosyl-(1&lt;-&gt;1')-N-acylsphing-4-enine + H2O = an N-acylsphing-4-enine + D-glucose</text>
        <dbReference type="Rhea" id="RHEA:13269"/>
        <dbReference type="ChEBI" id="CHEBI:4167"/>
        <dbReference type="ChEBI" id="CHEBI:15377"/>
        <dbReference type="ChEBI" id="CHEBI:22801"/>
        <dbReference type="ChEBI" id="CHEBI:52639"/>
        <dbReference type="EC" id="3.2.1.45"/>
    </reaction>
    <physiologicalReaction direction="left-to-right" evidence="1">
        <dbReference type="Rhea" id="RHEA:13270"/>
    </physiologicalReaction>
</comment>
<evidence type="ECO:0000256" key="16">
    <source>
        <dbReference type="ARBA" id="ARBA00048111"/>
    </source>
</evidence>
<evidence type="ECO:0000256" key="17">
    <source>
        <dbReference type="ARBA" id="ARBA00048182"/>
    </source>
</evidence>
<evidence type="ECO:0000256" key="24">
    <source>
        <dbReference type="SAM" id="SignalP"/>
    </source>
</evidence>
<comment type="catalytic activity">
    <reaction evidence="21">
        <text>beta-D-glucosyl-N-octanoylsphing-4E-enine + cholesterol = N-octanoylsphing-4-enine + cholesteryl 3-beta-D-glucoside</text>
        <dbReference type="Rhea" id="RHEA:70303"/>
        <dbReference type="ChEBI" id="CHEBI:16113"/>
        <dbReference type="ChEBI" id="CHEBI:17495"/>
        <dbReference type="ChEBI" id="CHEBI:45815"/>
        <dbReference type="ChEBI" id="CHEBI:65222"/>
    </reaction>
    <physiologicalReaction direction="left-to-right" evidence="21">
        <dbReference type="Rhea" id="RHEA:70304"/>
    </physiologicalReaction>
    <physiologicalReaction direction="right-to-left" evidence="21">
        <dbReference type="Rhea" id="RHEA:70305"/>
    </physiologicalReaction>
</comment>
<dbReference type="InterPro" id="IPR017853">
    <property type="entry name" value="GH"/>
</dbReference>
<comment type="catalytic activity">
    <reaction evidence="11">
        <text>beta-D-xylosyl-(1&lt;-&gt;1')-N-(9Z-octadecenoyl)-sphing-4-enine + cholesterol = cholesteryl 3-beta-D-xyloside + N-(9Z-octadecenoyl)-sphing-4-enine</text>
        <dbReference type="Rhea" id="RHEA:70251"/>
        <dbReference type="ChEBI" id="CHEBI:16113"/>
        <dbReference type="ChEBI" id="CHEBI:77996"/>
        <dbReference type="ChEBI" id="CHEBI:189067"/>
        <dbReference type="ChEBI" id="CHEBI:189081"/>
    </reaction>
    <physiologicalReaction direction="left-to-right" evidence="11">
        <dbReference type="Rhea" id="RHEA:70252"/>
    </physiologicalReaction>
</comment>
<sequence>MAAFWLSICLLPLWTILPITAAKPCKPMSFGLSSVVCVCNATYCDTMDPVVVPRKGRYLLYETTRAGKRLESETGEMLPSAKHSGLQLTLDVGKKYQKIKGFGGAMTDAAAINILSLSPGSQANLLQSYFSEQGIEYNVIRVPMASCDFSTHVYTYDDHPGDLDLHSFSLAKEDTNMKIPLIKTAQKMSKRPLSLFASPWTAPAWMKTSNSTIGKGTLKGSPGGSYYKSWANYFVRFLDEYAKHNVTFWAVTVQNEPTTGFVEDYPFQCMGFNPELQRDFIALDLGPALHASPHSKVKLMILDDQRLLLPSWAKEILKDERAARYIDGIAVHWYLDLVVPADITLGTTHQLFPDFFLFATEACNGDIPWSSVVELGSWKRGARYSQDIIEDLNNFVTGWTDWNLALDLQGGPNWVKNFVDSPIIVDRKKDLFYKQPTFYHMAHFSKFVLEGSQRVGLNLSMKTELNTVAFLQPDGTAVVIVLNWSPSDVDFLIRDPENGYIRAHSPADSIQTYLWKRQ</sequence>
<protein>
    <recommendedName>
        <fullName evidence="23">Glucosylceramidase</fullName>
        <ecNumber evidence="23">3.2.1.45</ecNumber>
    </recommendedName>
</protein>
<evidence type="ECO:0000256" key="4">
    <source>
        <dbReference type="ARBA" id="ARBA00004991"/>
    </source>
</evidence>
<evidence type="ECO:0000256" key="1">
    <source>
        <dbReference type="ARBA" id="ARBA00001013"/>
    </source>
</evidence>
<dbReference type="GO" id="GO:0010605">
    <property type="term" value="P:negative regulation of macromolecule metabolic process"/>
    <property type="evidence" value="ECO:0007669"/>
    <property type="project" value="UniProtKB-ARBA"/>
</dbReference>
<comment type="catalytic activity">
    <reaction evidence="22">
        <text>beta-D-glucosyl-N-(9Z-octadecenoyl)-sphing-4E-enine + cholesterol = N-(9Z-octadecenoyl)-sphing-4-enine + cholesteryl 3-beta-D-glucoside</text>
        <dbReference type="Rhea" id="RHEA:58324"/>
        <dbReference type="ChEBI" id="CHEBI:16113"/>
        <dbReference type="ChEBI" id="CHEBI:17495"/>
        <dbReference type="ChEBI" id="CHEBI:77996"/>
        <dbReference type="ChEBI" id="CHEBI:139140"/>
    </reaction>
    <physiologicalReaction direction="left-to-right" evidence="22">
        <dbReference type="Rhea" id="RHEA:58325"/>
    </physiologicalReaction>
    <physiologicalReaction direction="right-to-left" evidence="22">
        <dbReference type="Rhea" id="RHEA:58326"/>
    </physiologicalReaction>
</comment>
<dbReference type="EC" id="3.2.1.45" evidence="23"/>
<dbReference type="SUPFAM" id="SSF51011">
    <property type="entry name" value="Glycosyl hydrolase domain"/>
    <property type="match status" value="2"/>
</dbReference>
<feature type="domain" description="Glycosyl hydrolase family 30 beta sandwich" evidence="26">
    <location>
        <begin position="451"/>
        <end position="513"/>
    </location>
</feature>
<dbReference type="Gene3D" id="3.20.20.80">
    <property type="entry name" value="Glycosidases"/>
    <property type="match status" value="1"/>
</dbReference>
<dbReference type="GO" id="GO:0005765">
    <property type="term" value="C:lysosomal membrane"/>
    <property type="evidence" value="ECO:0007669"/>
    <property type="project" value="UniProtKB-SubCell"/>
</dbReference>
<dbReference type="GO" id="GO:0042176">
    <property type="term" value="P:regulation of protein catabolic process"/>
    <property type="evidence" value="ECO:0007669"/>
    <property type="project" value="UniProtKB-ARBA"/>
</dbReference>
<evidence type="ECO:0000256" key="10">
    <source>
        <dbReference type="ARBA" id="ARBA00023098"/>
    </source>
</evidence>
<dbReference type="InterPro" id="IPR001139">
    <property type="entry name" value="Glyco_hydro_30"/>
</dbReference>
<evidence type="ECO:0000256" key="23">
    <source>
        <dbReference type="RuleBase" id="RU361188"/>
    </source>
</evidence>
<keyword evidence="7 24" id="KW-0732">Signal</keyword>
<dbReference type="GO" id="GO:0016241">
    <property type="term" value="P:regulation of macroautophagy"/>
    <property type="evidence" value="ECO:0007669"/>
    <property type="project" value="UniProtKB-ARBA"/>
</dbReference>
<feature type="domain" description="Glycosyl hydrolase family 30 TIM-barrel" evidence="25">
    <location>
        <begin position="99"/>
        <end position="448"/>
    </location>
</feature>
<gene>
    <name evidence="27" type="primary">GBA</name>
</gene>